<accession>A0AAQ3SGQ5</accession>
<dbReference type="InterPro" id="IPR006564">
    <property type="entry name" value="Znf_PMZ"/>
</dbReference>
<dbReference type="EMBL" id="CP144745">
    <property type="protein sequence ID" value="WVZ52126.1"/>
    <property type="molecule type" value="Genomic_DNA"/>
</dbReference>
<dbReference type="Proteomes" id="UP001341281">
    <property type="component" value="Chromosome 01"/>
</dbReference>
<sequence length="167" mass="19030">MFASYSCMLFETHGIPCQHVIHVLTSSKMDELPSAYILKMFRNDCKKEPVFCPNAKHSLDAMQILRDGVFAIGDKISDTVSAKELSIIEEFEEFLGCPIPMQVDIHPPNDICSMGRIKRIKGHADKGQQKNKNKQKKKNVRQPRRCSTCKKVGLHDRRTCPEKANKE</sequence>
<evidence type="ECO:0000256" key="1">
    <source>
        <dbReference type="SAM" id="MobiDB-lite"/>
    </source>
</evidence>
<protein>
    <recommendedName>
        <fullName evidence="2">Zinc finger PMZ-type domain-containing protein</fullName>
    </recommendedName>
</protein>
<feature type="domain" description="Zinc finger PMZ-type" evidence="2">
    <location>
        <begin position="3"/>
        <end position="30"/>
    </location>
</feature>
<dbReference type="GO" id="GO:0008270">
    <property type="term" value="F:zinc ion binding"/>
    <property type="evidence" value="ECO:0007669"/>
    <property type="project" value="InterPro"/>
</dbReference>
<dbReference type="AlphaFoldDB" id="A0AAQ3SGQ5"/>
<reference evidence="3 4" key="1">
    <citation type="submission" date="2024-02" db="EMBL/GenBank/DDBJ databases">
        <title>High-quality chromosome-scale genome assembly of Pensacola bahiagrass (Paspalum notatum Flugge var. saurae).</title>
        <authorList>
            <person name="Vega J.M."/>
            <person name="Podio M."/>
            <person name="Orjuela J."/>
            <person name="Siena L.A."/>
            <person name="Pessino S.C."/>
            <person name="Combes M.C."/>
            <person name="Mariac C."/>
            <person name="Albertini E."/>
            <person name="Pupilli F."/>
            <person name="Ortiz J.P.A."/>
            <person name="Leblanc O."/>
        </authorList>
    </citation>
    <scope>NUCLEOTIDE SEQUENCE [LARGE SCALE GENOMIC DNA]</scope>
    <source>
        <strain evidence="3">R1</strain>
        <tissue evidence="3">Leaf</tissue>
    </source>
</reference>
<dbReference type="SMART" id="SM00575">
    <property type="entry name" value="ZnF_PMZ"/>
    <property type="match status" value="1"/>
</dbReference>
<name>A0AAQ3SGQ5_PASNO</name>
<evidence type="ECO:0000313" key="4">
    <source>
        <dbReference type="Proteomes" id="UP001341281"/>
    </source>
</evidence>
<evidence type="ECO:0000259" key="2">
    <source>
        <dbReference type="SMART" id="SM00575"/>
    </source>
</evidence>
<feature type="compositionally biased region" description="Basic residues" evidence="1">
    <location>
        <begin position="129"/>
        <end position="148"/>
    </location>
</feature>
<organism evidence="3 4">
    <name type="scientific">Paspalum notatum var. saurae</name>
    <dbReference type="NCBI Taxonomy" id="547442"/>
    <lineage>
        <taxon>Eukaryota</taxon>
        <taxon>Viridiplantae</taxon>
        <taxon>Streptophyta</taxon>
        <taxon>Embryophyta</taxon>
        <taxon>Tracheophyta</taxon>
        <taxon>Spermatophyta</taxon>
        <taxon>Magnoliopsida</taxon>
        <taxon>Liliopsida</taxon>
        <taxon>Poales</taxon>
        <taxon>Poaceae</taxon>
        <taxon>PACMAD clade</taxon>
        <taxon>Panicoideae</taxon>
        <taxon>Andropogonodae</taxon>
        <taxon>Paspaleae</taxon>
        <taxon>Paspalinae</taxon>
        <taxon>Paspalum</taxon>
    </lineage>
</organism>
<evidence type="ECO:0000313" key="3">
    <source>
        <dbReference type="EMBL" id="WVZ52126.1"/>
    </source>
</evidence>
<proteinExistence type="predicted"/>
<gene>
    <name evidence="3" type="ORF">U9M48_003216</name>
</gene>
<feature type="region of interest" description="Disordered" evidence="1">
    <location>
        <begin position="122"/>
        <end position="148"/>
    </location>
</feature>
<keyword evidence="4" id="KW-1185">Reference proteome</keyword>